<dbReference type="EMBL" id="FOBS01000001">
    <property type="protein sequence ID" value="SEL94747.1"/>
    <property type="molecule type" value="Genomic_DNA"/>
</dbReference>
<dbReference type="Pfam" id="PF13439">
    <property type="entry name" value="Glyco_transf_4"/>
    <property type="match status" value="1"/>
</dbReference>
<dbReference type="InterPro" id="IPR028098">
    <property type="entry name" value="Glyco_trans_4-like_N"/>
</dbReference>
<dbReference type="InterPro" id="IPR001296">
    <property type="entry name" value="Glyco_trans_1"/>
</dbReference>
<dbReference type="Pfam" id="PF00534">
    <property type="entry name" value="Glycos_transf_1"/>
    <property type="match status" value="1"/>
</dbReference>
<organism evidence="3 4">
    <name type="scientific">Syntrophus gentianae</name>
    <dbReference type="NCBI Taxonomy" id="43775"/>
    <lineage>
        <taxon>Bacteria</taxon>
        <taxon>Pseudomonadati</taxon>
        <taxon>Thermodesulfobacteriota</taxon>
        <taxon>Syntrophia</taxon>
        <taxon>Syntrophales</taxon>
        <taxon>Syntrophaceae</taxon>
        <taxon>Syntrophus</taxon>
    </lineage>
</organism>
<reference evidence="3 4" key="1">
    <citation type="submission" date="2016-10" db="EMBL/GenBank/DDBJ databases">
        <authorList>
            <person name="de Groot N.N."/>
        </authorList>
    </citation>
    <scope>NUCLEOTIDE SEQUENCE [LARGE SCALE GENOMIC DNA]</scope>
    <source>
        <strain evidence="3 4">DSM 8423</strain>
    </source>
</reference>
<name>A0A1H7UEU3_9BACT</name>
<dbReference type="GO" id="GO:0016757">
    <property type="term" value="F:glycosyltransferase activity"/>
    <property type="evidence" value="ECO:0007669"/>
    <property type="project" value="InterPro"/>
</dbReference>
<dbReference type="RefSeq" id="WP_175476293.1">
    <property type="nucleotide sequence ID" value="NZ_FOBS01000001.1"/>
</dbReference>
<feature type="domain" description="Glycosyltransferase subfamily 4-like N-terminal" evidence="2">
    <location>
        <begin position="13"/>
        <end position="188"/>
    </location>
</feature>
<protein>
    <submittedName>
        <fullName evidence="3">UDP-glucose:(Heptosyl)LPS alpha-1,3-glucosyltransferase</fullName>
    </submittedName>
</protein>
<accession>A0A1H7UEU3</accession>
<dbReference type="PANTHER" id="PTHR12526">
    <property type="entry name" value="GLYCOSYLTRANSFERASE"/>
    <property type="match status" value="1"/>
</dbReference>
<evidence type="ECO:0000259" key="2">
    <source>
        <dbReference type="Pfam" id="PF13439"/>
    </source>
</evidence>
<dbReference type="PANTHER" id="PTHR12526:SF623">
    <property type="entry name" value="WABG"/>
    <property type="match status" value="1"/>
</dbReference>
<proteinExistence type="predicted"/>
<dbReference type="SUPFAM" id="SSF53756">
    <property type="entry name" value="UDP-Glycosyltransferase/glycogen phosphorylase"/>
    <property type="match status" value="1"/>
</dbReference>
<evidence type="ECO:0000259" key="1">
    <source>
        <dbReference type="Pfam" id="PF00534"/>
    </source>
</evidence>
<evidence type="ECO:0000313" key="4">
    <source>
        <dbReference type="Proteomes" id="UP000198744"/>
    </source>
</evidence>
<dbReference type="CDD" id="cd03801">
    <property type="entry name" value="GT4_PimA-like"/>
    <property type="match status" value="1"/>
</dbReference>
<gene>
    <name evidence="3" type="ORF">SAMN04489760_101109</name>
</gene>
<evidence type="ECO:0000313" key="3">
    <source>
        <dbReference type="EMBL" id="SEL94747.1"/>
    </source>
</evidence>
<dbReference type="STRING" id="43775.SAMN04489760_101109"/>
<keyword evidence="3" id="KW-0808">Transferase</keyword>
<dbReference type="Proteomes" id="UP000198744">
    <property type="component" value="Unassembled WGS sequence"/>
</dbReference>
<dbReference type="Gene3D" id="3.40.50.2000">
    <property type="entry name" value="Glycogen Phosphorylase B"/>
    <property type="match status" value="2"/>
</dbReference>
<sequence length="394" mass="44155">MKIALIREKYTDFGGAERYVASLAENLAQRGHEIEIFARTWKTRNQDGDAGVSPSRPILHRVPVLKGPSFLQILSFAQSVRKMLQKGRYDIIHSFERTLYQDIYRAGDGCHKEWLAQRRKIDPPGKAILHRVNPLHRTLLWIEKQIFSEKGCRAVMTNSRRGKKEIIDLYGVPEEKISVIYTPVDSKRFRCDRGPEKREELLRQFGLKGETSLLLFVGSGFKRKGLTATLKALALLPSPVHLLVVGKDRLAPYKRLAGNLGIEKAVTFTGPLTDVVPYYQGADLFVFPTIYEPFSNVCIEAMAAGLPVVTSRINGASEVLLDGENGCIIEDPLDPAEIAAKIRLGLAIPKNKIAESNHHVLDRLTWGNHIEQVLALYRNVLNEKGLSGKGTRND</sequence>
<keyword evidence="4" id="KW-1185">Reference proteome</keyword>
<feature type="domain" description="Glycosyl transferase family 1" evidence="1">
    <location>
        <begin position="198"/>
        <end position="348"/>
    </location>
</feature>
<dbReference type="AlphaFoldDB" id="A0A1H7UEU3"/>